<dbReference type="PROSITE" id="PS50075">
    <property type="entry name" value="CARRIER"/>
    <property type="match status" value="2"/>
</dbReference>
<dbReference type="InterPro" id="IPR049900">
    <property type="entry name" value="PKS_mFAS_DH"/>
</dbReference>
<dbReference type="InterPro" id="IPR020841">
    <property type="entry name" value="PKS_Beta-ketoAc_synthase_dom"/>
</dbReference>
<dbReference type="InterPro" id="IPR018201">
    <property type="entry name" value="Ketoacyl_synth_AS"/>
</dbReference>
<protein>
    <submittedName>
        <fullName evidence="11">Polyketide synthase</fullName>
    </submittedName>
</protein>
<evidence type="ECO:0000256" key="7">
    <source>
        <dbReference type="SAM" id="MobiDB-lite"/>
    </source>
</evidence>
<feature type="domain" description="Ketosynthase family 3 (KS3)" evidence="9">
    <location>
        <begin position="38"/>
        <end position="458"/>
    </location>
</feature>
<dbReference type="InterPro" id="IPR032821">
    <property type="entry name" value="PKS_assoc"/>
</dbReference>
<dbReference type="CDD" id="cd08955">
    <property type="entry name" value="KR_2_FAS_SDR_x"/>
    <property type="match status" value="2"/>
</dbReference>
<feature type="region of interest" description="C-terminal hotdog fold" evidence="5">
    <location>
        <begin position="1200"/>
        <end position="1335"/>
    </location>
</feature>
<dbReference type="Pfam" id="PF00109">
    <property type="entry name" value="ketoacyl-synt"/>
    <property type="match status" value="2"/>
</dbReference>
<dbReference type="InterPro" id="IPR020807">
    <property type="entry name" value="PKS_DH"/>
</dbReference>
<dbReference type="InterPro" id="IPR042104">
    <property type="entry name" value="PKS_dehydratase_sf"/>
</dbReference>
<proteinExistence type="predicted"/>
<dbReference type="Gene3D" id="3.10.129.110">
    <property type="entry name" value="Polyketide synthase dehydratase"/>
    <property type="match status" value="2"/>
</dbReference>
<dbReference type="SUPFAM" id="SSF53901">
    <property type="entry name" value="Thiolase-like"/>
    <property type="match status" value="2"/>
</dbReference>
<dbReference type="CDD" id="cd00833">
    <property type="entry name" value="PKS"/>
    <property type="match status" value="2"/>
</dbReference>
<dbReference type="PROSITE" id="PS00012">
    <property type="entry name" value="PHOSPHOPANTETHEINE"/>
    <property type="match status" value="2"/>
</dbReference>
<dbReference type="InterPro" id="IPR020806">
    <property type="entry name" value="PKS_PP-bd"/>
</dbReference>
<dbReference type="Gene3D" id="3.40.47.10">
    <property type="match status" value="2"/>
</dbReference>
<dbReference type="Gene3D" id="3.40.366.10">
    <property type="entry name" value="Malonyl-Coenzyme A Acyl Carrier Protein, domain 2"/>
    <property type="match status" value="2"/>
</dbReference>
<dbReference type="InterPro" id="IPR057326">
    <property type="entry name" value="KR_dom"/>
</dbReference>
<dbReference type="Pfam" id="PF02801">
    <property type="entry name" value="Ketoacyl-synt_C"/>
    <property type="match status" value="2"/>
</dbReference>
<feature type="domain" description="PKS/mFAS DH" evidence="10">
    <location>
        <begin position="2956"/>
        <end position="3239"/>
    </location>
</feature>
<dbReference type="InterPro" id="IPR001227">
    <property type="entry name" value="Ac_transferase_dom_sf"/>
</dbReference>
<dbReference type="GO" id="GO:0031177">
    <property type="term" value="F:phosphopantetheine binding"/>
    <property type="evidence" value="ECO:0007669"/>
    <property type="project" value="InterPro"/>
</dbReference>
<dbReference type="InterPro" id="IPR016039">
    <property type="entry name" value="Thiolase-like"/>
</dbReference>
<feature type="domain" description="Carrier" evidence="8">
    <location>
        <begin position="3786"/>
        <end position="3863"/>
    </location>
</feature>
<feature type="active site" description="Proton acceptor; for dehydratase activity" evidence="5">
    <location>
        <position position="1095"/>
    </location>
</feature>
<evidence type="ECO:0000256" key="3">
    <source>
        <dbReference type="ARBA" id="ARBA00022679"/>
    </source>
</evidence>
<dbReference type="PROSITE" id="PS52004">
    <property type="entry name" value="KS3_2"/>
    <property type="match status" value="2"/>
</dbReference>
<feature type="compositionally biased region" description="Low complexity" evidence="7">
    <location>
        <begin position="3877"/>
        <end position="3890"/>
    </location>
</feature>
<dbReference type="Gene3D" id="1.10.1200.10">
    <property type="entry name" value="ACP-like"/>
    <property type="match status" value="2"/>
</dbReference>
<feature type="region of interest" description="N-terminal hotdog fold" evidence="5">
    <location>
        <begin position="1064"/>
        <end position="1188"/>
    </location>
</feature>
<feature type="active site" description="Proton donor; for dehydratase activity" evidence="5">
    <location>
        <position position="3157"/>
    </location>
</feature>
<evidence type="ECO:0000256" key="6">
    <source>
        <dbReference type="SAM" id="Coils"/>
    </source>
</evidence>
<feature type="domain" description="Ketosynthase family 3 (KS3)" evidence="9">
    <location>
        <begin position="2071"/>
        <end position="2495"/>
    </location>
</feature>
<dbReference type="SMART" id="SM00825">
    <property type="entry name" value="PKS_KS"/>
    <property type="match status" value="2"/>
</dbReference>
<dbReference type="EMBL" id="KT067736">
    <property type="protein sequence ID" value="ALD82522.1"/>
    <property type="molecule type" value="Genomic_DNA"/>
</dbReference>
<dbReference type="InterPro" id="IPR016035">
    <property type="entry name" value="Acyl_Trfase/lysoPLipase"/>
</dbReference>
<dbReference type="InterPro" id="IPR013968">
    <property type="entry name" value="PKS_KR"/>
</dbReference>
<dbReference type="PROSITE" id="PS00606">
    <property type="entry name" value="KS3_1"/>
    <property type="match status" value="2"/>
</dbReference>
<dbReference type="Pfam" id="PF00550">
    <property type="entry name" value="PP-binding"/>
    <property type="match status" value="2"/>
</dbReference>
<keyword evidence="6" id="KW-0175">Coiled coil</keyword>
<feature type="region of interest" description="Disordered" evidence="7">
    <location>
        <begin position="3870"/>
        <end position="3891"/>
    </location>
</feature>
<dbReference type="Pfam" id="PF14765">
    <property type="entry name" value="PS-DH"/>
    <property type="match status" value="2"/>
</dbReference>
<dbReference type="GO" id="GO:0004312">
    <property type="term" value="F:fatty acid synthase activity"/>
    <property type="evidence" value="ECO:0007669"/>
    <property type="project" value="TreeGrafter"/>
</dbReference>
<dbReference type="SUPFAM" id="SSF47336">
    <property type="entry name" value="ACP-like"/>
    <property type="match status" value="2"/>
</dbReference>
<dbReference type="InterPro" id="IPR014031">
    <property type="entry name" value="Ketoacyl_synth_C"/>
</dbReference>
<dbReference type="Pfam" id="PF08659">
    <property type="entry name" value="KR"/>
    <property type="match status" value="2"/>
</dbReference>
<dbReference type="InterPro" id="IPR006162">
    <property type="entry name" value="Ppantetheine_attach_site"/>
</dbReference>
<dbReference type="PROSITE" id="PS52019">
    <property type="entry name" value="PKS_MFAS_DH"/>
    <property type="match status" value="2"/>
</dbReference>
<dbReference type="InterPro" id="IPR036291">
    <property type="entry name" value="NAD(P)-bd_dom_sf"/>
</dbReference>
<evidence type="ECO:0000256" key="5">
    <source>
        <dbReference type="PROSITE-ProRule" id="PRU01363"/>
    </source>
</evidence>
<comment type="function">
    <text evidence="4">Involved in production of the polyketide antibiotic thailandamide.</text>
</comment>
<accession>A0A0M4KKD6</accession>
<evidence type="ECO:0000313" key="11">
    <source>
        <dbReference type="EMBL" id="ALD82522.1"/>
    </source>
</evidence>
<evidence type="ECO:0000259" key="8">
    <source>
        <dbReference type="PROSITE" id="PS50075"/>
    </source>
</evidence>
<dbReference type="PANTHER" id="PTHR43775:SF51">
    <property type="entry name" value="INACTIVE PHENOLPHTHIOCEROL SYNTHESIS POLYKETIDE SYNTHASE TYPE I PKS1-RELATED"/>
    <property type="match status" value="1"/>
</dbReference>
<dbReference type="FunFam" id="3.40.366.10:FF:000002">
    <property type="entry name" value="Probable polyketide synthase 2"/>
    <property type="match status" value="2"/>
</dbReference>
<feature type="region of interest" description="Disordered" evidence="7">
    <location>
        <begin position="462"/>
        <end position="551"/>
    </location>
</feature>
<dbReference type="Gene3D" id="3.40.50.720">
    <property type="entry name" value="NAD(P)-binding Rossmann-like Domain"/>
    <property type="match status" value="2"/>
</dbReference>
<evidence type="ECO:0000259" key="9">
    <source>
        <dbReference type="PROSITE" id="PS52004"/>
    </source>
</evidence>
<dbReference type="SUPFAM" id="SSF55048">
    <property type="entry name" value="Probable ACP-binding domain of malonyl-CoA ACP transacylase"/>
    <property type="match status" value="2"/>
</dbReference>
<dbReference type="InterPro" id="IPR049551">
    <property type="entry name" value="PKS_DH_C"/>
</dbReference>
<dbReference type="Gene3D" id="3.30.70.3290">
    <property type="match status" value="2"/>
</dbReference>
<dbReference type="SUPFAM" id="SSF51735">
    <property type="entry name" value="NAD(P)-binding Rossmann-fold domains"/>
    <property type="match status" value="5"/>
</dbReference>
<dbReference type="InterPro" id="IPR014043">
    <property type="entry name" value="Acyl_transferase_dom"/>
</dbReference>
<evidence type="ECO:0000259" key="10">
    <source>
        <dbReference type="PROSITE" id="PS52019"/>
    </source>
</evidence>
<dbReference type="InterPro" id="IPR049552">
    <property type="entry name" value="PKS_DH_N"/>
</dbReference>
<dbReference type="Pfam" id="PF22621">
    <property type="entry name" value="CurL-like_PKS_C"/>
    <property type="match status" value="1"/>
</dbReference>
<dbReference type="GO" id="GO:0004315">
    <property type="term" value="F:3-oxoacyl-[acyl-carrier-protein] synthase activity"/>
    <property type="evidence" value="ECO:0007669"/>
    <property type="project" value="InterPro"/>
</dbReference>
<dbReference type="InterPro" id="IPR036736">
    <property type="entry name" value="ACP-like_sf"/>
</dbReference>
<sequence length="3911" mass="403224">MSEDQLRQYRARLKEATAVIERLRGKLTAEQARNEARDEPLAIVGAACRFPGGGDGLDAFWERLADGVDAVREIPAERWPQDTIPGGKPEVRWAALLDAVDRFDAEFFGVSPREAERLDPQQRLLLEIAWEALEDAGARIDALAGAQVGVFAGLNSLDYQHHLMRRGLADVDAYSATGTLLSTASGRISYSFGFQGPCVSLDTACSSSLVAVALACQSLRAGECEVALAGGVTLLLSPFMMALAAGTQALSPDGRCKVLDARANGFVRGEGCGLVVLKRLSDARRDGDLVRAVIRGWAINQDGRSTGLTAPNVRSQEELLRVALARAGVAPHEVGYVEMHGTGTPLGDPIETDALRAVLGAPRADGSSCVLGAVKSNLGHLEAAAGIAGLIKATLALERETVPKNLHFRRLNPRISLTGTPFVVPREPVPWPRGERRRIAGVSSFGISGTNVHVVLEEAPAELASRPGSARMASGTGSARTGEAGEVALGTASKQADRTGSGTGSAQTGEAGELALRTASKQADRTGSGAGPAQADELVSGTGSAQAGLISGTAPPRAYELASGTGSNRVGELVSGTGAARAGELDELASRTGSTQADGMVRGTASAQADGSTAELVVLSARSPAGLDAQAERLAAHLAGAPAVGVGDVAFSLATTRTAMEHRLTVVAGSRAGLVDALTAAGRGETPPGATRGVAGRSKLALLFTGQGAQIPGMGRALCAAWPAFRERFDACVALLDRELPRPLTAVMWAEPGSAAAALLDETLFTQPALFAFEVALAALWQSWGIVPDLVAGHSIGEIAAACAVGVLSLADAARLVAARARLMQALPAGGAMASIEADEDEVAAAVTSHAASVSIAALNGPRQVIVAGSEAAVRTICAGFAARGVRTRPLRVSHAFHSPLMEPMLAAFREATATLEFQPPRRPLVSCSTGALAGPELGTPEYWVRHVREPVRFAAGVRALHAAGARSFVEVGPKPTLLGLVPGCLPADAAVTLIPSVRSADDEAAGVLAALGSVWAGGGAVRWSEVFAGARRVRLPTYAWQRTRHWLDAPDAAGRAAGEPTGHPLLGVRVAAAGVPALFETVLGLTTHPWLGDHRVVGRAVVPAAAVAELVRAALSRAVGGASRVTGLVLTAPLVLPESGALRVQVAVTSEAEAVAVTVYSQPLAGPASAGWTRHASATGTAGSEPAERDLAELRARCSEAVDVAALHGRFAALGIAYGPAFRGLRSLRRGAGEALAELASDEIRMAEGLSPALLDAALQAVLATLPEAPGEALRMPFAIGGFAVHGQGAAWAHVRLREEAGEVADVTLLDAAGTVVAEVEELRLQVVDRAAVGRQRSAGAAIWRLAWQAAPEAVAERAAPGRWVVVGGSPLAAALAEGLHDCVRTDVAGLPAALAELEAAQVLAVWDEAGDGAEAALRTATAGLAIVQATLGRAGRLWWVTRGAVAVADDEAVAVAGAPLWGLGRTLMQEHPELRCTLIDVADGEVDVARLLRELASSDGEDQVALRSGGRHVARLVRLETASELAGAATSGSDGRVVAQRERGGASGSEGHFVAPSERGGGAAGSEGRFVAPSERGGASGSEGHFVAPSEPGASGSEGHFIAPSERGASGSEGHFVAPSERGGAGSDGRFVAPSERGASGSEGHFVAPSERGGASGSEGHFVAPSERGGAGSDGRFVAPIDGTVLVTGGLGALGLHVARWLIERGTPHVLLVGRRGPATPGAAEAVAELARDGARVTVAAVDVADRAALAEVLAALPAGLPLRGVVHAAGALEDGLVTAQTAEGLARVFAPKVAGAWNLHALTEGSGLALFVLFSSLAGTLGAAGQANYAAANAFLDALAAHRRSRGLPAQSLAWGPWAESGMAAELGAGQRDRLARQGFASLAPAQGLGLLASALARPEALLGLAEIDPQAAARATGTVPPVWRALVTGEAVGKSRPSRAAAEELPTAQGWQERLSGLSTARRLERVRSAIQAEVGRVLSSAGAVAIDRPLQELGLDSLMAVELRNALAQRFGVRLPATLVFDAPTVARLAERVLAAMKLADAPAAESARKPAEATEPAAQVGAAGEVPIAIVGMGCRLPGGVDDPEAFWRLLAEGRDAIAEVPRERWDAAALYDPDPSAVGKSTCRSGGFLRDIDRFEPGFFGISPREAARMDPQQRLLLETSWEALERAGIAPERLGGSDTGVFVGLMYQEYGARTTDLAELDGYVSTGGAASVASGRLSYVLGLKGPSMTVDTACSSSLVTVHLACQALRRGECSLALAGGAAVMLTPTVFVEFSRLRGLAPDGRCKSFAAGADGVGWSEGCGMLVLKRLPDALRDGDPVLGVIRGSAVNQDGRSNGLTAPNGPSQEAVIRAALAAAGVAPAELDYVECHGTGTSLGDPIEAQALGAVMLGARPTDRPLVIGSVKSNLGHTQAAAGATGIMKVLLALQHESIPRSLHFDSPSPHVPWAELPLTVARAPIAWPKGHVPRRAGVSSFGVSGTNAHVVIEEAPRLADRWVPPARSELVALSARDAAALAEAALRLHAHVEARPELTLADVALSLATGRAAMEQRLALVVGSRAELLAALAAAAGGTTPEGSARGRTAGRPKLVFVFPGQGGQWSGMGRQLLSEEPVFRARLEECDRAIAAEVGWSVLAELQAPPETARLDRIEVVQPVLFAVEVGLAALWRSWGIEPDAVIGHSMGEVAAAYVAGALTLADAARVICRRSRLLQSISGAGEMAVVELPLAAAEAALQGFEDRLSVAASNGPRTTVIAGEAAALAEVLARLTAAQVFCRRVKVDVASHSPQVEPLRGPLRAALEGLSPRTAEVPIRSTVTGAILAGPELGAEYWIANLREPVRFAAAVAALVAEGHAVFVEMSPHPVLTPAVEEIRAAAGAHGVAVGSQRREQDERRALLESLAALWVHGCAPAWERVLPTGARRVPLPTYAWQRGRYWVEASASKPTHRSGHPLLGASQSLSAPAGARLWESELASERPGWLADHRVNRTVVLPGAGSAEMMLAAGTEALGGPVVLTEVAFVAALTLESAATVQVFAAEEEPGTLRVQLASRRSEAPQGAWTVHARAMVRRAEVAEAATIDRAALLAAFRGGDEGQSSEAVYASQAARGLEYGPAFRGIAALWRGDGQALARVRLADGLADAGRCQIHPALLDACFQALAGVFAADEATWLPVAIEALRVHRPGTSGELWCHARLRPQAGADRRTADLSVCDAEGRTVVEIAGLAVQQVALRRRDPSDEWFLEQAWEAVAAGPAKPGRGRFLLLGAGGGLGAALRGLLEAAGHAVVHAVAGAPGAVPAGCWAFDDGHPAGLRALLADVFQGTGPTAVVHLRSLEGDDEVAEAGTDPTAVMHLRSLEDDGEVAETGTGPTAVVHLRSLEGDDEVAEALARGCDSALHTVQALVGVESRDAARLWLVTRGAQAVVGAPADVGQAPLLGLARVVAMEHPELRCARVDLDPARPGDEAALLVKELLADAAEDEVAWRGATRQVLRLVRRAPEAGRSPSTWAPRADGSYVITGGLGGLGLATAAWLVERGARHLVLIGRAGVTSAEQREAVAALELRGAQVTVARADIAVREQVARVLAEVTAPLAGVVHAAGVLDDGLLLQQDRRRLRAVMAPKIDGALHLDALTRGLPLDLFVLFGSAAGLLGAPGQGNYAAANVFLAALAHRRRADGLAGLCVDWGAFAEVGLAAASADRGERLAARGLRSLSPAEGLAALGRLLDAGVTQAAVVPFDLRQWAEFFPAAATSAMLSRLLTGPASARSGDGEALRARLMGAGAQARVVLLLERLREEAARVLRLPVDELAVETPLTALGMDSLMGLELRNRIEAALGLRIPATLLWIYPTVTALAEHLAGLLAGPEPTTKVEERATTATPVEEPAAAPAEAEDDLMALLDASLVRARARE</sequence>
<evidence type="ECO:0000256" key="2">
    <source>
        <dbReference type="ARBA" id="ARBA00022553"/>
    </source>
</evidence>
<gene>
    <name evidence="11" type="primary">ncyB</name>
</gene>
<feature type="coiled-coil region" evidence="6">
    <location>
        <begin position="6"/>
        <end position="33"/>
    </location>
</feature>
<dbReference type="PANTHER" id="PTHR43775">
    <property type="entry name" value="FATTY ACID SYNTHASE"/>
    <property type="match status" value="1"/>
</dbReference>
<evidence type="ECO:0000256" key="1">
    <source>
        <dbReference type="ARBA" id="ARBA00022450"/>
    </source>
</evidence>
<dbReference type="SMART" id="SM00826">
    <property type="entry name" value="PKS_DH"/>
    <property type="match status" value="2"/>
</dbReference>
<dbReference type="SMART" id="SM00827">
    <property type="entry name" value="PKS_AT"/>
    <property type="match status" value="2"/>
</dbReference>
<name>A0A0M4KKD6_9BACT</name>
<dbReference type="SUPFAM" id="SSF52151">
    <property type="entry name" value="FabD/lysophospholipase-like"/>
    <property type="match status" value="2"/>
</dbReference>
<dbReference type="Pfam" id="PF21089">
    <property type="entry name" value="PKS_DH_N"/>
    <property type="match status" value="2"/>
</dbReference>
<dbReference type="SMART" id="SM01294">
    <property type="entry name" value="PKS_PP_betabranch"/>
    <property type="match status" value="2"/>
</dbReference>
<organism evidence="11">
    <name type="scientific">Nannocystis sp. MB1016</name>
    <dbReference type="NCBI Taxonomy" id="1696011"/>
    <lineage>
        <taxon>Bacteria</taxon>
        <taxon>Pseudomonadati</taxon>
        <taxon>Myxococcota</taxon>
        <taxon>Polyangia</taxon>
        <taxon>Nannocystales</taxon>
        <taxon>Nannocystaceae</taxon>
        <taxon>Nannocystis</taxon>
    </lineage>
</organism>
<dbReference type="InterPro" id="IPR016036">
    <property type="entry name" value="Malonyl_transacylase_ACP-bd"/>
</dbReference>
<dbReference type="SMART" id="SM00823">
    <property type="entry name" value="PKS_PP"/>
    <property type="match status" value="2"/>
</dbReference>
<feature type="domain" description="PKS/mFAS DH" evidence="10">
    <location>
        <begin position="1064"/>
        <end position="1335"/>
    </location>
</feature>
<feature type="region of interest" description="Disordered" evidence="7">
    <location>
        <begin position="1530"/>
        <end position="1673"/>
    </location>
</feature>
<dbReference type="GO" id="GO:0006633">
    <property type="term" value="P:fatty acid biosynthetic process"/>
    <property type="evidence" value="ECO:0007669"/>
    <property type="project" value="InterPro"/>
</dbReference>
<dbReference type="InterPro" id="IPR014030">
    <property type="entry name" value="Ketoacyl_synth_N"/>
</dbReference>
<dbReference type="SMART" id="SM00822">
    <property type="entry name" value="PKS_KR"/>
    <property type="match status" value="2"/>
</dbReference>
<dbReference type="FunFam" id="3.40.47.10:FF:000019">
    <property type="entry name" value="Polyketide synthase type I"/>
    <property type="match status" value="2"/>
</dbReference>
<feature type="region of interest" description="C-terminal hotdog fold" evidence="5">
    <location>
        <begin position="3097"/>
        <end position="3239"/>
    </location>
</feature>
<keyword evidence="3" id="KW-0808">Transferase</keyword>
<dbReference type="InterPro" id="IPR050091">
    <property type="entry name" value="PKS_NRPS_Biosynth_Enz"/>
</dbReference>
<feature type="domain" description="Carrier" evidence="8">
    <location>
        <begin position="1966"/>
        <end position="2042"/>
    </location>
</feature>
<dbReference type="Pfam" id="PF16197">
    <property type="entry name" value="KAsynt_C_assoc"/>
    <property type="match status" value="2"/>
</dbReference>
<feature type="active site" description="Proton donor; for dehydratase activity" evidence="5">
    <location>
        <position position="1257"/>
    </location>
</feature>
<dbReference type="Pfam" id="PF00698">
    <property type="entry name" value="Acyl_transf_1"/>
    <property type="match status" value="2"/>
</dbReference>
<keyword evidence="1" id="KW-0596">Phosphopantetheine</keyword>
<feature type="region of interest" description="Disordered" evidence="7">
    <location>
        <begin position="1167"/>
        <end position="1189"/>
    </location>
</feature>
<evidence type="ECO:0000256" key="4">
    <source>
        <dbReference type="ARBA" id="ARBA00054155"/>
    </source>
</evidence>
<feature type="active site" description="Proton acceptor; for dehydratase activity" evidence="5">
    <location>
        <position position="2989"/>
    </location>
</feature>
<dbReference type="InterPro" id="IPR009081">
    <property type="entry name" value="PP-bd_ACP"/>
</dbReference>
<feature type="region of interest" description="N-terminal hotdog fold" evidence="5">
    <location>
        <begin position="2956"/>
        <end position="3080"/>
    </location>
</feature>
<reference evidence="11" key="1">
    <citation type="journal article" date="2015" name="Angew. Chem. Int. Ed. Engl.">
        <title>Nannocystin A: an Elongation Factor 1 Inhibitor from Myxobacteria with Differential Anti-Cancer Properties.</title>
        <authorList>
            <person name="Krastel P."/>
            <person name="Roggo S."/>
            <person name="Schirle M."/>
            <person name="Ross N.T."/>
            <person name="Perruccio F."/>
            <person name="Aspesi P.Jr."/>
            <person name="Aust T."/>
            <person name="Buntin K."/>
            <person name="Estoppey D."/>
            <person name="Liechty B."/>
            <person name="Mapa F."/>
            <person name="Memmert K."/>
            <person name="Miller H."/>
            <person name="Pan X."/>
            <person name="Riedl R."/>
            <person name="Thibaut C."/>
            <person name="Thomas J."/>
            <person name="Wagner T."/>
            <person name="Weber E."/>
            <person name="Xie X."/>
            <person name="Schmitt E.K."/>
            <person name="Hoepfner D."/>
        </authorList>
    </citation>
    <scope>NUCLEOTIDE SEQUENCE</scope>
    <source>
        <strain evidence="11">MB1016</strain>
    </source>
</reference>
<feature type="compositionally biased region" description="Polar residues" evidence="7">
    <location>
        <begin position="492"/>
        <end position="508"/>
    </location>
</feature>
<keyword evidence="2" id="KW-0597">Phosphoprotein</keyword>